<evidence type="ECO:0000313" key="2">
    <source>
        <dbReference type="Proteomes" id="UP001229773"/>
    </source>
</evidence>
<name>A0ABD7Z2Z3_9NEIS</name>
<accession>A0ABD7Z2Z3</accession>
<sequence length="286" mass="33039">MAELKTHTMKSAPKTNLNADIFTLDQIPAAMDKMGWKVAPQLMRHWFSGKPAKPFTDKTKNLYVRGPAINIPPEHVNDSIVKMQWARQFKPVQKGLDHLMKNWANKKGLVELKKRLIQNNGILERHTDVKKLDTFTYVNSTPIGDYYLGFGETINDYFGAIGKATLKAVPHGYQDKFHGENVFITEAIGFYIKDTYDFLGNEFLGVWHKDGVLNKKQMLLYVGYQGSQDWVSIANMNMQWAAQVYNSDFRRWQQVRNTGVDFMVFSDVLWLPPLGKDRRIYLNIKK</sequence>
<dbReference type="InterPro" id="IPR045646">
    <property type="entry name" value="DUF6402"/>
</dbReference>
<reference evidence="1 2" key="1">
    <citation type="submission" date="2023-08" db="EMBL/GenBank/DDBJ databases">
        <title>Complete genome sequences of 12 bacterial strains from the honey bee gut, resolved with long-read nanopore sequencing.</title>
        <authorList>
            <person name="Kwong W.K."/>
            <person name="Acheampong S."/>
            <person name="Polat M.F."/>
        </authorList>
    </citation>
    <scope>NUCLEOTIDE SEQUENCE [LARGE SCALE GENOMIC DNA]</scope>
    <source>
        <strain evidence="2">wkB9</strain>
    </source>
</reference>
<dbReference type="EMBL" id="CP132375">
    <property type="protein sequence ID" value="WLS98702.1"/>
    <property type="molecule type" value="Genomic_DNA"/>
</dbReference>
<dbReference type="Pfam" id="PF19940">
    <property type="entry name" value="DUF6402"/>
    <property type="match status" value="1"/>
</dbReference>
<evidence type="ECO:0000313" key="1">
    <source>
        <dbReference type="EMBL" id="WLS98702.1"/>
    </source>
</evidence>
<protein>
    <submittedName>
        <fullName evidence="1">DUF6402 family protein</fullName>
    </submittedName>
</protein>
<organism evidence="1 2">
    <name type="scientific">Snodgrassella alvi</name>
    <dbReference type="NCBI Taxonomy" id="1196083"/>
    <lineage>
        <taxon>Bacteria</taxon>
        <taxon>Pseudomonadati</taxon>
        <taxon>Pseudomonadota</taxon>
        <taxon>Betaproteobacteria</taxon>
        <taxon>Neisseriales</taxon>
        <taxon>Neisseriaceae</taxon>
        <taxon>Snodgrassella</taxon>
    </lineage>
</organism>
<dbReference type="AlphaFoldDB" id="A0ABD7Z2Z3"/>
<dbReference type="Proteomes" id="UP001229773">
    <property type="component" value="Chromosome"/>
</dbReference>
<dbReference type="GeneID" id="32537181"/>
<dbReference type="RefSeq" id="WP_025331802.1">
    <property type="nucleotide sequence ID" value="NZ_CP132375.1"/>
</dbReference>
<proteinExistence type="predicted"/>
<gene>
    <name evidence="1" type="ORF">RAM05_01395</name>
</gene>